<reference evidence="1" key="2">
    <citation type="journal article" date="2015" name="Fish Shellfish Immunol.">
        <title>Early steps in the European eel (Anguilla anguilla)-Vibrio vulnificus interaction in the gills: Role of the RtxA13 toxin.</title>
        <authorList>
            <person name="Callol A."/>
            <person name="Pajuelo D."/>
            <person name="Ebbesson L."/>
            <person name="Teles M."/>
            <person name="MacKenzie S."/>
            <person name="Amaro C."/>
        </authorList>
    </citation>
    <scope>NUCLEOTIDE SEQUENCE</scope>
</reference>
<proteinExistence type="predicted"/>
<dbReference type="AlphaFoldDB" id="A0A0E9VGP2"/>
<name>A0A0E9VGP2_ANGAN</name>
<evidence type="ECO:0000313" key="1">
    <source>
        <dbReference type="EMBL" id="JAH76363.1"/>
    </source>
</evidence>
<dbReference type="EMBL" id="GBXM01032214">
    <property type="protein sequence ID" value="JAH76363.1"/>
    <property type="molecule type" value="Transcribed_RNA"/>
</dbReference>
<sequence>MCLNIMYINFSFLFPSPSKQI</sequence>
<accession>A0A0E9VGP2</accession>
<protein>
    <submittedName>
        <fullName evidence="1">Uncharacterized protein</fullName>
    </submittedName>
</protein>
<reference evidence="1" key="1">
    <citation type="submission" date="2014-11" db="EMBL/GenBank/DDBJ databases">
        <authorList>
            <person name="Amaro Gonzalez C."/>
        </authorList>
    </citation>
    <scope>NUCLEOTIDE SEQUENCE</scope>
</reference>
<organism evidence="1">
    <name type="scientific">Anguilla anguilla</name>
    <name type="common">European freshwater eel</name>
    <name type="synonym">Muraena anguilla</name>
    <dbReference type="NCBI Taxonomy" id="7936"/>
    <lineage>
        <taxon>Eukaryota</taxon>
        <taxon>Metazoa</taxon>
        <taxon>Chordata</taxon>
        <taxon>Craniata</taxon>
        <taxon>Vertebrata</taxon>
        <taxon>Euteleostomi</taxon>
        <taxon>Actinopterygii</taxon>
        <taxon>Neopterygii</taxon>
        <taxon>Teleostei</taxon>
        <taxon>Anguilliformes</taxon>
        <taxon>Anguillidae</taxon>
        <taxon>Anguilla</taxon>
    </lineage>
</organism>